<reference evidence="6" key="1">
    <citation type="journal article" date="2023" name="IMA Fungus">
        <title>Comparative genomic study of the Penicillium genus elucidates a diverse pangenome and 15 lateral gene transfer events.</title>
        <authorList>
            <person name="Petersen C."/>
            <person name="Sorensen T."/>
            <person name="Nielsen M.R."/>
            <person name="Sondergaard T.E."/>
            <person name="Sorensen J.L."/>
            <person name="Fitzpatrick D.A."/>
            <person name="Frisvad J.C."/>
            <person name="Nielsen K.L."/>
        </authorList>
    </citation>
    <scope>NUCLEOTIDE SEQUENCE</scope>
    <source>
        <strain evidence="6">IBT 12815</strain>
    </source>
</reference>
<dbReference type="Pfam" id="PF00724">
    <property type="entry name" value="Oxidored_FMN"/>
    <property type="match status" value="1"/>
</dbReference>
<dbReference type="GO" id="GO:0010181">
    <property type="term" value="F:FMN binding"/>
    <property type="evidence" value="ECO:0007669"/>
    <property type="project" value="InterPro"/>
</dbReference>
<reference evidence="6" key="2">
    <citation type="submission" date="2023-01" db="EMBL/GenBank/DDBJ databases">
        <authorList>
            <person name="Petersen C."/>
        </authorList>
    </citation>
    <scope>NUCLEOTIDE SEQUENCE</scope>
    <source>
        <strain evidence="6">IBT 12815</strain>
    </source>
</reference>
<dbReference type="InterPro" id="IPR001155">
    <property type="entry name" value="OxRdtase_FMN_N"/>
</dbReference>
<dbReference type="AlphaFoldDB" id="A0AAD6E5F2"/>
<dbReference type="Proteomes" id="UP001213799">
    <property type="component" value="Unassembled WGS sequence"/>
</dbReference>
<comment type="similarity">
    <text evidence="1">Belongs to the NADH:flavin oxidoreductase/NADH oxidase family.</text>
</comment>
<evidence type="ECO:0000256" key="2">
    <source>
        <dbReference type="ARBA" id="ARBA00022630"/>
    </source>
</evidence>
<dbReference type="GO" id="GO:0016491">
    <property type="term" value="F:oxidoreductase activity"/>
    <property type="evidence" value="ECO:0007669"/>
    <property type="project" value="UniProtKB-KW"/>
</dbReference>
<dbReference type="CDD" id="cd04733">
    <property type="entry name" value="OYE_like_2_FMN"/>
    <property type="match status" value="1"/>
</dbReference>
<evidence type="ECO:0000256" key="1">
    <source>
        <dbReference type="ARBA" id="ARBA00005979"/>
    </source>
</evidence>
<dbReference type="PANTHER" id="PTHR43656">
    <property type="entry name" value="BINDING OXIDOREDUCTASE, PUTATIVE (AFU_ORTHOLOGUE AFUA_2G08260)-RELATED"/>
    <property type="match status" value="1"/>
</dbReference>
<keyword evidence="3" id="KW-0288">FMN</keyword>
<organism evidence="6 7">
    <name type="scientific">Penicillium hordei</name>
    <dbReference type="NCBI Taxonomy" id="40994"/>
    <lineage>
        <taxon>Eukaryota</taxon>
        <taxon>Fungi</taxon>
        <taxon>Dikarya</taxon>
        <taxon>Ascomycota</taxon>
        <taxon>Pezizomycotina</taxon>
        <taxon>Eurotiomycetes</taxon>
        <taxon>Eurotiomycetidae</taxon>
        <taxon>Eurotiales</taxon>
        <taxon>Aspergillaceae</taxon>
        <taxon>Penicillium</taxon>
    </lineage>
</organism>
<dbReference type="RefSeq" id="XP_056752138.1">
    <property type="nucleotide sequence ID" value="XM_056896353.1"/>
</dbReference>
<proteinExistence type="inferred from homology"/>
<evidence type="ECO:0000259" key="5">
    <source>
        <dbReference type="Pfam" id="PF00724"/>
    </source>
</evidence>
<keyword evidence="2" id="KW-0285">Flavoprotein</keyword>
<evidence type="ECO:0000256" key="4">
    <source>
        <dbReference type="ARBA" id="ARBA00023002"/>
    </source>
</evidence>
<gene>
    <name evidence="6" type="ORF">N7537_005296</name>
</gene>
<protein>
    <recommendedName>
        <fullName evidence="5">NADH:flavin oxidoreductase/NADH oxidase N-terminal domain-containing protein</fullName>
    </recommendedName>
</protein>
<dbReference type="InterPro" id="IPR051799">
    <property type="entry name" value="NADH_flavin_oxidoreductase"/>
</dbReference>
<evidence type="ECO:0000313" key="7">
    <source>
        <dbReference type="Proteomes" id="UP001213799"/>
    </source>
</evidence>
<evidence type="ECO:0000256" key="3">
    <source>
        <dbReference type="ARBA" id="ARBA00022643"/>
    </source>
</evidence>
<sequence length="420" mass="45544">MASVLSDPVKLPCGLVFPNRLSKAAMAENLAQSNNNPNEDFNEAYNKWSEGGWGMIVTGNVQVDIDHLGNFLDPAFQGENAVSNDKHLESWKKYAAASQKHGSPTIVQISHPGKQSLRGAGRRGLFASTMAPSAIPLTLGTSLLDSVVTSLAFPKPREMTLKDIDRVIRLFVDTARMVADSGFSGIELHAAHGYLLDQFLNAKSNLRTDDYGGSPEKRSKLLLDILKGCREVVPHNFCIGVKLNSADHGAANLEDTMSQIGLLVTAGIDFLEVSGGTYENPRMVEGDKPQPVQKSARTAAREAFFLEFAKETRKRYPNLVLMLTGGFRSRSGAEAAIKENACDIVGMARPAAIYPNFPIVLLDQSISDEDAQITLSRVRPGFLPRLLRSQVLGAGAETTFYANQIHRLAKGETTFAPASA</sequence>
<dbReference type="Gene3D" id="3.20.20.70">
    <property type="entry name" value="Aldolase class I"/>
    <property type="match status" value="1"/>
</dbReference>
<dbReference type="SUPFAM" id="SSF51395">
    <property type="entry name" value="FMN-linked oxidoreductases"/>
    <property type="match status" value="1"/>
</dbReference>
<accession>A0AAD6E5F2</accession>
<dbReference type="GeneID" id="81586595"/>
<dbReference type="PANTHER" id="PTHR43656:SF2">
    <property type="entry name" value="BINDING OXIDOREDUCTASE, PUTATIVE (AFU_ORTHOLOGUE AFUA_2G08260)-RELATED"/>
    <property type="match status" value="1"/>
</dbReference>
<feature type="domain" description="NADH:flavin oxidoreductase/NADH oxidase N-terminal" evidence="5">
    <location>
        <begin position="18"/>
        <end position="358"/>
    </location>
</feature>
<comment type="caution">
    <text evidence="6">The sequence shown here is derived from an EMBL/GenBank/DDBJ whole genome shotgun (WGS) entry which is preliminary data.</text>
</comment>
<keyword evidence="7" id="KW-1185">Reference proteome</keyword>
<keyword evidence="4" id="KW-0560">Oxidoreductase</keyword>
<name>A0AAD6E5F2_9EURO</name>
<evidence type="ECO:0000313" key="6">
    <source>
        <dbReference type="EMBL" id="KAJ5602340.1"/>
    </source>
</evidence>
<dbReference type="InterPro" id="IPR013785">
    <property type="entry name" value="Aldolase_TIM"/>
</dbReference>
<dbReference type="EMBL" id="JAQJAE010000003">
    <property type="protein sequence ID" value="KAJ5602340.1"/>
    <property type="molecule type" value="Genomic_DNA"/>
</dbReference>